<feature type="binding site" evidence="11">
    <location>
        <position position="91"/>
    </location>
    <ligand>
        <name>substrate</name>
    </ligand>
</feature>
<dbReference type="Proteomes" id="UP000245086">
    <property type="component" value="Unassembled WGS sequence"/>
</dbReference>
<dbReference type="RefSeq" id="WP_108984591.1">
    <property type="nucleotide sequence ID" value="NZ_BFBR01000003.1"/>
</dbReference>
<evidence type="ECO:0000256" key="3">
    <source>
        <dbReference type="ARBA" id="ARBA00012154"/>
    </source>
</evidence>
<comment type="caution">
    <text evidence="11">Lacks conserved residue(s) required for the propagation of feature annotation.</text>
</comment>
<dbReference type="EC" id="2.7.1.71" evidence="3 11"/>
<dbReference type="InterPro" id="IPR031322">
    <property type="entry name" value="Shikimate/glucono_kinase"/>
</dbReference>
<dbReference type="PANTHER" id="PTHR21087:SF16">
    <property type="entry name" value="SHIKIMATE KINASE 1, CHLOROPLASTIC"/>
    <property type="match status" value="1"/>
</dbReference>
<keyword evidence="5 11" id="KW-0808">Transferase</keyword>
<dbReference type="GO" id="GO:0009423">
    <property type="term" value="P:chorismate biosynthetic process"/>
    <property type="evidence" value="ECO:0007669"/>
    <property type="project" value="UniProtKB-UniRule"/>
</dbReference>
<keyword evidence="4 11" id="KW-0028">Amino-acid biosynthesis</keyword>
<feature type="binding site" evidence="11">
    <location>
        <position position="148"/>
    </location>
    <ligand>
        <name>substrate</name>
    </ligand>
</feature>
<evidence type="ECO:0000256" key="10">
    <source>
        <dbReference type="ARBA" id="ARBA00048567"/>
    </source>
</evidence>
<organism evidence="12 13">
    <name type="scientific">Candidatus Phycosocius bacilliformis</name>
    <dbReference type="NCBI Taxonomy" id="1445552"/>
    <lineage>
        <taxon>Bacteria</taxon>
        <taxon>Pseudomonadati</taxon>
        <taxon>Pseudomonadota</taxon>
        <taxon>Alphaproteobacteria</taxon>
        <taxon>Caulobacterales</taxon>
        <taxon>Caulobacterales incertae sedis</taxon>
        <taxon>Candidatus Phycosocius</taxon>
    </lineage>
</organism>
<comment type="cofactor">
    <cofactor evidence="11">
        <name>Mg(2+)</name>
        <dbReference type="ChEBI" id="CHEBI:18420"/>
    </cofactor>
    <text evidence="11">Binds 1 Mg(2+) ion per subunit.</text>
</comment>
<evidence type="ECO:0000313" key="12">
    <source>
        <dbReference type="EMBL" id="GBF57727.1"/>
    </source>
</evidence>
<dbReference type="PRINTS" id="PR01100">
    <property type="entry name" value="SHIKIMTKNASE"/>
</dbReference>
<comment type="catalytic activity">
    <reaction evidence="10 11">
        <text>shikimate + ATP = 3-phosphoshikimate + ADP + H(+)</text>
        <dbReference type="Rhea" id="RHEA:13121"/>
        <dbReference type="ChEBI" id="CHEBI:15378"/>
        <dbReference type="ChEBI" id="CHEBI:30616"/>
        <dbReference type="ChEBI" id="CHEBI:36208"/>
        <dbReference type="ChEBI" id="CHEBI:145989"/>
        <dbReference type="ChEBI" id="CHEBI:456216"/>
        <dbReference type="EC" id="2.7.1.71"/>
    </reaction>
</comment>
<keyword evidence="6 11" id="KW-0547">Nucleotide-binding</keyword>
<dbReference type="GO" id="GO:0005524">
    <property type="term" value="F:ATP binding"/>
    <property type="evidence" value="ECO:0007669"/>
    <property type="project" value="UniProtKB-UniRule"/>
</dbReference>
<dbReference type="GO" id="GO:0008652">
    <property type="term" value="P:amino acid biosynthetic process"/>
    <property type="evidence" value="ECO:0007669"/>
    <property type="project" value="UniProtKB-KW"/>
</dbReference>
<dbReference type="GO" id="GO:0004765">
    <property type="term" value="F:shikimate kinase activity"/>
    <property type="evidence" value="ECO:0007669"/>
    <property type="project" value="UniProtKB-UniRule"/>
</dbReference>
<feature type="binding site" evidence="11">
    <location>
        <position position="27"/>
    </location>
    <ligand>
        <name>Mg(2+)</name>
        <dbReference type="ChEBI" id="CHEBI:18420"/>
    </ligand>
</feature>
<dbReference type="Pfam" id="PF01202">
    <property type="entry name" value="SKI"/>
    <property type="match status" value="1"/>
</dbReference>
<comment type="subunit">
    <text evidence="11">Monomer.</text>
</comment>
<name>A0A2P2E9H8_9PROT</name>
<proteinExistence type="inferred from homology"/>
<evidence type="ECO:0000256" key="11">
    <source>
        <dbReference type="HAMAP-Rule" id="MF_00109"/>
    </source>
</evidence>
<gene>
    <name evidence="12" type="primary">aroK_1</name>
    <name evidence="11" type="synonym">aroK</name>
    <name evidence="12" type="ORF">PbB2_01396</name>
</gene>
<evidence type="ECO:0000256" key="5">
    <source>
        <dbReference type="ARBA" id="ARBA00022679"/>
    </source>
</evidence>
<dbReference type="InterPro" id="IPR000623">
    <property type="entry name" value="Shikimate_kinase/TSH1"/>
</dbReference>
<evidence type="ECO:0000256" key="6">
    <source>
        <dbReference type="ARBA" id="ARBA00022741"/>
    </source>
</evidence>
<dbReference type="EMBL" id="BFBR01000003">
    <property type="protein sequence ID" value="GBF57727.1"/>
    <property type="molecule type" value="Genomic_DNA"/>
</dbReference>
<keyword evidence="11" id="KW-0963">Cytoplasm</keyword>
<evidence type="ECO:0000256" key="8">
    <source>
        <dbReference type="ARBA" id="ARBA00022840"/>
    </source>
</evidence>
<dbReference type="OrthoDB" id="9800332at2"/>
<reference evidence="12" key="1">
    <citation type="journal article" date="2018" name="Genome Announc.">
        <title>Draft Genome Sequence of "Candidatus Phycosocius bacilliformis," an Alphaproteobacterial Ectosymbiont of the Hydrocarbon-Producing Green Alga Botryococcus braunii.</title>
        <authorList>
            <person name="Tanabe Y."/>
            <person name="Yamaguchi H."/>
            <person name="Watanabe M.M."/>
        </authorList>
    </citation>
    <scope>NUCLEOTIDE SEQUENCE [LARGE SCALE GENOMIC DNA]</scope>
    <source>
        <strain evidence="12">BOTRYCO-2</strain>
    </source>
</reference>
<feature type="binding site" evidence="11">
    <location>
        <position position="45"/>
    </location>
    <ligand>
        <name>substrate</name>
    </ligand>
</feature>
<evidence type="ECO:0000256" key="4">
    <source>
        <dbReference type="ARBA" id="ARBA00022605"/>
    </source>
</evidence>
<comment type="similarity">
    <text evidence="2 11">Belongs to the shikimate kinase family.</text>
</comment>
<dbReference type="InterPro" id="IPR023000">
    <property type="entry name" value="Shikimate_kinase_CS"/>
</dbReference>
<keyword evidence="9 11" id="KW-0057">Aromatic amino acid biosynthesis</keyword>
<keyword evidence="13" id="KW-1185">Reference proteome</keyword>
<accession>A0A2P2E9H8</accession>
<evidence type="ECO:0000313" key="13">
    <source>
        <dbReference type="Proteomes" id="UP000245086"/>
    </source>
</evidence>
<sequence length="187" mass="20654">MFQAQPPLPVPLKRTVALVGLMGAGKSSVGRRLAAQLNVPFRDADDEIVIAAGRPIADIFAERGEDEFRAGERRVIARILEEPPHILATGGGAFMNPVTRVLLRQRATTVWLRADLDTLVKRVSRRDDRPLLRTGDPRQIMEKLMDVRYPIYAEADIIVESREGPHHVTVDAVVAALRAHGDLESVA</sequence>
<dbReference type="HAMAP" id="MF_00109">
    <property type="entry name" value="Shikimate_kinase"/>
    <property type="match status" value="1"/>
</dbReference>
<dbReference type="GO" id="GO:0005829">
    <property type="term" value="C:cytosol"/>
    <property type="evidence" value="ECO:0007669"/>
    <property type="project" value="TreeGrafter"/>
</dbReference>
<dbReference type="AlphaFoldDB" id="A0A2P2E9H8"/>
<dbReference type="SUPFAM" id="SSF52540">
    <property type="entry name" value="P-loop containing nucleoside triphosphate hydrolases"/>
    <property type="match status" value="1"/>
</dbReference>
<protein>
    <recommendedName>
        <fullName evidence="3 11">Shikimate kinase</fullName>
        <shortName evidence="11">SK</shortName>
        <ecNumber evidence="3 11">2.7.1.71</ecNumber>
    </recommendedName>
</protein>
<dbReference type="Gene3D" id="3.40.50.300">
    <property type="entry name" value="P-loop containing nucleotide triphosphate hydrolases"/>
    <property type="match status" value="1"/>
</dbReference>
<dbReference type="CDD" id="cd00464">
    <property type="entry name" value="SK"/>
    <property type="match status" value="1"/>
</dbReference>
<dbReference type="NCBIfam" id="NF010552">
    <property type="entry name" value="PRK13946.1"/>
    <property type="match status" value="1"/>
</dbReference>
<dbReference type="UniPathway" id="UPA00053">
    <property type="reaction ID" value="UER00088"/>
</dbReference>
<feature type="binding site" evidence="11">
    <location>
        <position position="69"/>
    </location>
    <ligand>
        <name>substrate</name>
    </ligand>
</feature>
<keyword evidence="11" id="KW-0460">Magnesium</keyword>
<evidence type="ECO:0000256" key="1">
    <source>
        <dbReference type="ARBA" id="ARBA00004842"/>
    </source>
</evidence>
<evidence type="ECO:0000256" key="9">
    <source>
        <dbReference type="ARBA" id="ARBA00023141"/>
    </source>
</evidence>
<feature type="binding site" evidence="11">
    <location>
        <begin position="23"/>
        <end position="28"/>
    </location>
    <ligand>
        <name>ATP</name>
        <dbReference type="ChEBI" id="CHEBI:30616"/>
    </ligand>
</feature>
<keyword evidence="8 11" id="KW-0067">ATP-binding</keyword>
<evidence type="ECO:0000256" key="7">
    <source>
        <dbReference type="ARBA" id="ARBA00022777"/>
    </source>
</evidence>
<feature type="binding site" evidence="11">
    <location>
        <position position="129"/>
    </location>
    <ligand>
        <name>ATP</name>
        <dbReference type="ChEBI" id="CHEBI:30616"/>
    </ligand>
</feature>
<evidence type="ECO:0000256" key="2">
    <source>
        <dbReference type="ARBA" id="ARBA00006997"/>
    </source>
</evidence>
<dbReference type="GO" id="GO:0000287">
    <property type="term" value="F:magnesium ion binding"/>
    <property type="evidence" value="ECO:0007669"/>
    <property type="project" value="UniProtKB-UniRule"/>
</dbReference>
<comment type="pathway">
    <text evidence="1 11">Metabolic intermediate biosynthesis; chorismate biosynthesis; chorismate from D-erythrose 4-phosphate and phosphoenolpyruvate: step 5/7.</text>
</comment>
<dbReference type="InterPro" id="IPR027417">
    <property type="entry name" value="P-loop_NTPase"/>
</dbReference>
<comment type="caution">
    <text evidence="12">The sequence shown here is derived from an EMBL/GenBank/DDBJ whole genome shotgun (WGS) entry which is preliminary data.</text>
</comment>
<comment type="subcellular location">
    <subcellularLocation>
        <location evidence="11">Cytoplasm</location>
    </subcellularLocation>
</comment>
<dbReference type="PANTHER" id="PTHR21087">
    <property type="entry name" value="SHIKIMATE KINASE"/>
    <property type="match status" value="1"/>
</dbReference>
<dbReference type="PROSITE" id="PS01128">
    <property type="entry name" value="SHIKIMATE_KINASE"/>
    <property type="match status" value="1"/>
</dbReference>
<comment type="function">
    <text evidence="11">Catalyzes the specific phosphorylation of the 3-hydroxyl group of shikimic acid using ATP as a cosubstrate.</text>
</comment>
<keyword evidence="7 11" id="KW-0418">Kinase</keyword>
<keyword evidence="11" id="KW-0479">Metal-binding</keyword>
<dbReference type="GO" id="GO:0009073">
    <property type="term" value="P:aromatic amino acid family biosynthetic process"/>
    <property type="evidence" value="ECO:0007669"/>
    <property type="project" value="UniProtKB-KW"/>
</dbReference>